<proteinExistence type="predicted"/>
<dbReference type="Proteomes" id="UP001634393">
    <property type="component" value="Unassembled WGS sequence"/>
</dbReference>
<keyword evidence="4 5" id="KW-0472">Membrane</keyword>
<keyword evidence="2 5" id="KW-0812">Transmembrane</keyword>
<keyword evidence="7" id="KW-1185">Reference proteome</keyword>
<dbReference type="GO" id="GO:0098852">
    <property type="term" value="C:lytic vacuole membrane"/>
    <property type="evidence" value="ECO:0007669"/>
    <property type="project" value="UniProtKB-ARBA"/>
</dbReference>
<keyword evidence="3 5" id="KW-1133">Transmembrane helix</keyword>
<dbReference type="GO" id="GO:0015174">
    <property type="term" value="F:basic amino acid transmembrane transporter activity"/>
    <property type="evidence" value="ECO:0007669"/>
    <property type="project" value="UniProtKB-ARBA"/>
</dbReference>
<sequence length="343" mass="38446">MRCPIDRKCLQWARKYMGYCVCSTRDGFSMGLGMLSVISWGVAEIPQIITNFKHKSAKGISLAFLFTWIVGDFLNLFGCMLEPTTLPTQYYMAVLYLATTIILTAQAIYYGYIYPRFKSNKRSCEAMQAGAVDRKRDQNHAIDAEKVDNAERCEVTPSSPIPLPANSRYSLREDLYFMSARSLSVSSTPTLGSFPAQKTPTADVENHWFREPLLDEVRFSQSAPPPKMKTMLCVVFLMTFLIGSFNRQLEESRKNNMIYKNPTGGIVYQVGRRLLQATIVSGQETLTAKSGGIGSYLGWGMTVIYLGGRLPQIFLNIRKGNAEGLNPLMFVFAILGNTTYVAR</sequence>
<dbReference type="PANTHER" id="PTHR16201:SF44">
    <property type="entry name" value="SEVEN TRANSMEMBRANE PROTEIN 1"/>
    <property type="match status" value="1"/>
</dbReference>
<feature type="transmembrane region" description="Helical" evidence="5">
    <location>
        <begin position="90"/>
        <end position="112"/>
    </location>
</feature>
<dbReference type="Pfam" id="PF04193">
    <property type="entry name" value="PQ-loop"/>
    <property type="match status" value="2"/>
</dbReference>
<dbReference type="SMART" id="SM00679">
    <property type="entry name" value="CTNS"/>
    <property type="match status" value="2"/>
</dbReference>
<protein>
    <recommendedName>
        <fullName evidence="8">Vacuolar amino acid transporter YPQ3</fullName>
    </recommendedName>
</protein>
<evidence type="ECO:0000256" key="3">
    <source>
        <dbReference type="ARBA" id="ARBA00022989"/>
    </source>
</evidence>
<dbReference type="InterPro" id="IPR051415">
    <property type="entry name" value="LAAT-1"/>
</dbReference>
<dbReference type="FunFam" id="1.20.1280.290:FF:000009">
    <property type="entry name" value="PQ loop repeat family protein"/>
    <property type="match status" value="1"/>
</dbReference>
<dbReference type="PANTHER" id="PTHR16201">
    <property type="entry name" value="SEVEN TRANSMEMBRANE PROTEIN 1-RELATED"/>
    <property type="match status" value="1"/>
</dbReference>
<evidence type="ECO:0000313" key="7">
    <source>
        <dbReference type="Proteomes" id="UP001634393"/>
    </source>
</evidence>
<evidence type="ECO:0000256" key="1">
    <source>
        <dbReference type="ARBA" id="ARBA00004141"/>
    </source>
</evidence>
<feature type="transmembrane region" description="Helical" evidence="5">
    <location>
        <begin position="59"/>
        <end position="78"/>
    </location>
</feature>
<dbReference type="AlphaFoldDB" id="A0ABD3S595"/>
<comment type="caution">
    <text evidence="6">The sequence shown here is derived from an EMBL/GenBank/DDBJ whole genome shotgun (WGS) entry which is preliminary data.</text>
</comment>
<comment type="subcellular location">
    <subcellularLocation>
        <location evidence="1">Membrane</location>
        <topology evidence="1">Multi-pass membrane protein</topology>
    </subcellularLocation>
</comment>
<evidence type="ECO:0000256" key="2">
    <source>
        <dbReference type="ARBA" id="ARBA00022692"/>
    </source>
</evidence>
<dbReference type="EMBL" id="JBJXBP010000007">
    <property type="protein sequence ID" value="KAL3819611.1"/>
    <property type="molecule type" value="Genomic_DNA"/>
</dbReference>
<evidence type="ECO:0008006" key="8">
    <source>
        <dbReference type="Google" id="ProtNLM"/>
    </source>
</evidence>
<evidence type="ECO:0000256" key="4">
    <source>
        <dbReference type="ARBA" id="ARBA00023136"/>
    </source>
</evidence>
<reference evidence="6 7" key="1">
    <citation type="submission" date="2024-12" db="EMBL/GenBank/DDBJ databases">
        <title>The unique morphological basis and parallel evolutionary history of personate flowers in Penstemon.</title>
        <authorList>
            <person name="Depatie T.H."/>
            <person name="Wessinger C.A."/>
        </authorList>
    </citation>
    <scope>NUCLEOTIDE SEQUENCE [LARGE SCALE GENOMIC DNA]</scope>
    <source>
        <strain evidence="6">WTNN_2</strain>
        <tissue evidence="6">Leaf</tissue>
    </source>
</reference>
<name>A0ABD3S595_9LAMI</name>
<accession>A0ABD3S595</accession>
<evidence type="ECO:0000256" key="5">
    <source>
        <dbReference type="SAM" id="Phobius"/>
    </source>
</evidence>
<organism evidence="6 7">
    <name type="scientific">Penstemon smallii</name>
    <dbReference type="NCBI Taxonomy" id="265156"/>
    <lineage>
        <taxon>Eukaryota</taxon>
        <taxon>Viridiplantae</taxon>
        <taxon>Streptophyta</taxon>
        <taxon>Embryophyta</taxon>
        <taxon>Tracheophyta</taxon>
        <taxon>Spermatophyta</taxon>
        <taxon>Magnoliopsida</taxon>
        <taxon>eudicotyledons</taxon>
        <taxon>Gunneridae</taxon>
        <taxon>Pentapetalae</taxon>
        <taxon>asterids</taxon>
        <taxon>lamiids</taxon>
        <taxon>Lamiales</taxon>
        <taxon>Plantaginaceae</taxon>
        <taxon>Cheloneae</taxon>
        <taxon>Penstemon</taxon>
    </lineage>
</organism>
<dbReference type="Gene3D" id="1.20.1280.290">
    <property type="match status" value="2"/>
</dbReference>
<evidence type="ECO:0000313" key="6">
    <source>
        <dbReference type="EMBL" id="KAL3819611.1"/>
    </source>
</evidence>
<gene>
    <name evidence="6" type="ORF">ACJIZ3_005516</name>
</gene>
<dbReference type="InterPro" id="IPR006603">
    <property type="entry name" value="PQ-loop_rpt"/>
</dbReference>